<protein>
    <recommendedName>
        <fullName evidence="2">alanine--tRNA ligase</fullName>
        <ecNumber evidence="2">6.1.1.7</ecNumber>
    </recommendedName>
</protein>
<evidence type="ECO:0000256" key="3">
    <source>
        <dbReference type="ARBA" id="ARBA00022555"/>
    </source>
</evidence>
<keyword evidence="7" id="KW-0694">RNA-binding</keyword>
<evidence type="ECO:0000256" key="5">
    <source>
        <dbReference type="ARBA" id="ARBA00022741"/>
    </source>
</evidence>
<feature type="domain" description="Alanyl-transfer RNA synthetases family profile" evidence="10">
    <location>
        <begin position="1"/>
        <end position="601"/>
    </location>
</feature>
<dbReference type="Pfam" id="PF01411">
    <property type="entry name" value="tRNA-synt_2c"/>
    <property type="match status" value="1"/>
</dbReference>
<keyword evidence="8" id="KW-0648">Protein biosynthesis</keyword>
<dbReference type="PANTHER" id="PTHR11777:SF9">
    <property type="entry name" value="ALANINE--TRNA LIGASE, CYTOPLASMIC"/>
    <property type="match status" value="1"/>
</dbReference>
<dbReference type="PRINTS" id="PR00980">
    <property type="entry name" value="TRNASYNTHALA"/>
</dbReference>
<dbReference type="CDD" id="cd00673">
    <property type="entry name" value="AlaRS_core"/>
    <property type="match status" value="1"/>
</dbReference>
<dbReference type="InterPro" id="IPR002318">
    <property type="entry name" value="Ala-tRNA-lgiase_IIc"/>
</dbReference>
<dbReference type="EC" id="6.1.1.7" evidence="2"/>
<sequence>MAPGQLRKNFFDFFEKREHQIVPFSSLIPDDPSVLFTTAGMQQFKLYYLGLADAFKTVHPALGRAIGSQRATSIQKCLRTSDIDEVGDETHLTFFEMLGHFSFGPRGKDEPDDFGVGGYFKKASIYWGYEFIKEVLGLKIDYVSIFGGEDNLLTDEESEKFWQEIKKKKGENFEIKKFGKKDNFWGPAGESGPCGPNTEIYVKGVEIWNAVFNQYEQKKDGSLVLLKNPGVDMGAGFERILAVLKGTTDVYQTDVFKPILDILPDFNLRDRRIIADHLKASVFLIAEGILPSNLERGYVLRRLLRRAILKIKRFDLDDEIYHQLISRIIEIYKDVYPEINHQEVILNVINEEKIKFFSTLNKGLKQIEKLKTINGKLAFDIFQSFGFPLELIIEETKNYFSLTDEQKKKITEEFEEELKKHKEISRAGAEKKFGGHGLILNTGEIKAASQEEIQKVIRLHTATHLLQQALRDVLGNEVEQRGSDITVERTRFDFSFSRKMTVEEIKKAEDIVNQKIKEDLPINFQEMSESEAEKTGALYFFKAKYPGIVKVYYIGSSLASAYSKEFCAGPHVKHTGEIGKFKILKEEAVALGIRRIRAKVE</sequence>
<keyword evidence="6" id="KW-0067">ATP-binding</keyword>
<dbReference type="FunFam" id="3.30.980.10:FF:000004">
    <property type="entry name" value="Alanine--tRNA ligase, cytoplasmic"/>
    <property type="match status" value="1"/>
</dbReference>
<name>A0A2H0NAT3_9BACT</name>
<dbReference type="Gene3D" id="3.30.980.10">
    <property type="entry name" value="Threonyl-trna Synthetase, Chain A, domain 2"/>
    <property type="match status" value="1"/>
</dbReference>
<keyword evidence="5" id="KW-0547">Nucleotide-binding</keyword>
<dbReference type="GO" id="GO:0000049">
    <property type="term" value="F:tRNA binding"/>
    <property type="evidence" value="ECO:0007669"/>
    <property type="project" value="UniProtKB-KW"/>
</dbReference>
<dbReference type="GO" id="GO:0006419">
    <property type="term" value="P:alanyl-tRNA aminoacylation"/>
    <property type="evidence" value="ECO:0007669"/>
    <property type="project" value="InterPro"/>
</dbReference>
<reference evidence="11 12" key="1">
    <citation type="submission" date="2017-09" db="EMBL/GenBank/DDBJ databases">
        <title>Depth-based differentiation of microbial function through sediment-hosted aquifers and enrichment of novel symbionts in the deep terrestrial subsurface.</title>
        <authorList>
            <person name="Probst A.J."/>
            <person name="Ladd B."/>
            <person name="Jarett J.K."/>
            <person name="Geller-Mcgrath D.E."/>
            <person name="Sieber C.M."/>
            <person name="Emerson J.B."/>
            <person name="Anantharaman K."/>
            <person name="Thomas B.C."/>
            <person name="Malmstrom R."/>
            <person name="Stieglmeier M."/>
            <person name="Klingl A."/>
            <person name="Woyke T."/>
            <person name="Ryan C.M."/>
            <person name="Banfield J.F."/>
        </authorList>
    </citation>
    <scope>NUCLEOTIDE SEQUENCE [LARGE SCALE GENOMIC DNA]</scope>
    <source>
        <strain evidence="11">CG11_big_fil_rev_8_21_14_0_20_38_23</strain>
    </source>
</reference>
<dbReference type="Gene3D" id="3.30.930.10">
    <property type="entry name" value="Bira Bifunctional Protein, Domain 2"/>
    <property type="match status" value="1"/>
</dbReference>
<comment type="caution">
    <text evidence="11">The sequence shown here is derived from an EMBL/GenBank/DDBJ whole genome shotgun (WGS) entry which is preliminary data.</text>
</comment>
<evidence type="ECO:0000256" key="4">
    <source>
        <dbReference type="ARBA" id="ARBA00022598"/>
    </source>
</evidence>
<evidence type="ECO:0000256" key="8">
    <source>
        <dbReference type="ARBA" id="ARBA00022917"/>
    </source>
</evidence>
<dbReference type="SUPFAM" id="SSF101353">
    <property type="entry name" value="Putative anticodon-binding domain of alanyl-tRNA synthetase (AlaRS)"/>
    <property type="match status" value="1"/>
</dbReference>
<dbReference type="InterPro" id="IPR012947">
    <property type="entry name" value="tRNA_SAD"/>
</dbReference>
<dbReference type="GO" id="GO:0005524">
    <property type="term" value="F:ATP binding"/>
    <property type="evidence" value="ECO:0007669"/>
    <property type="project" value="UniProtKB-KW"/>
</dbReference>
<dbReference type="InterPro" id="IPR018162">
    <property type="entry name" value="Ala-tRNA-ligase_IIc_anticod-bd"/>
</dbReference>
<evidence type="ECO:0000256" key="1">
    <source>
        <dbReference type="ARBA" id="ARBA00008226"/>
    </source>
</evidence>
<evidence type="ECO:0000313" key="12">
    <source>
        <dbReference type="Proteomes" id="UP000228867"/>
    </source>
</evidence>
<evidence type="ECO:0000256" key="6">
    <source>
        <dbReference type="ARBA" id="ARBA00022840"/>
    </source>
</evidence>
<dbReference type="InterPro" id="IPR018164">
    <property type="entry name" value="Ala-tRNA-synth_IIc_N"/>
</dbReference>
<dbReference type="SUPFAM" id="SSF55681">
    <property type="entry name" value="Class II aaRS and biotin synthetases"/>
    <property type="match status" value="1"/>
</dbReference>
<dbReference type="InterPro" id="IPR050058">
    <property type="entry name" value="Ala-tRNA_ligase"/>
</dbReference>
<dbReference type="InterPro" id="IPR018165">
    <property type="entry name" value="Ala-tRNA-synth_IIc_core"/>
</dbReference>
<dbReference type="EMBL" id="PCWR01000072">
    <property type="protein sequence ID" value="PIR05984.1"/>
    <property type="molecule type" value="Genomic_DNA"/>
</dbReference>
<organism evidence="11 12">
    <name type="scientific">Candidatus Jorgensenbacteria bacterium CG11_big_fil_rev_8_21_14_0_20_38_23</name>
    <dbReference type="NCBI Taxonomy" id="1974594"/>
    <lineage>
        <taxon>Bacteria</taxon>
        <taxon>Candidatus Joergenseniibacteriota</taxon>
    </lineage>
</organism>
<keyword evidence="3" id="KW-0820">tRNA-binding</keyword>
<dbReference type="Pfam" id="PF07973">
    <property type="entry name" value="tRNA_SAD"/>
    <property type="match status" value="1"/>
</dbReference>
<dbReference type="InterPro" id="IPR045864">
    <property type="entry name" value="aa-tRNA-synth_II/BPL/LPL"/>
</dbReference>
<dbReference type="GO" id="GO:0005737">
    <property type="term" value="C:cytoplasm"/>
    <property type="evidence" value="ECO:0007669"/>
    <property type="project" value="InterPro"/>
</dbReference>
<dbReference type="GO" id="GO:0004813">
    <property type="term" value="F:alanine-tRNA ligase activity"/>
    <property type="evidence" value="ECO:0007669"/>
    <property type="project" value="UniProtKB-EC"/>
</dbReference>
<evidence type="ECO:0000313" key="11">
    <source>
        <dbReference type="EMBL" id="PIR05984.1"/>
    </source>
</evidence>
<evidence type="ECO:0000256" key="9">
    <source>
        <dbReference type="ARBA" id="ARBA00023146"/>
    </source>
</evidence>
<dbReference type="PROSITE" id="PS50860">
    <property type="entry name" value="AA_TRNA_LIGASE_II_ALA"/>
    <property type="match status" value="1"/>
</dbReference>
<dbReference type="SMART" id="SM00863">
    <property type="entry name" value="tRNA_SAD"/>
    <property type="match status" value="1"/>
</dbReference>
<gene>
    <name evidence="11" type="ORF">COV54_03615</name>
</gene>
<keyword evidence="9" id="KW-0030">Aminoacyl-tRNA synthetase</keyword>
<evidence type="ECO:0000256" key="2">
    <source>
        <dbReference type="ARBA" id="ARBA00013168"/>
    </source>
</evidence>
<dbReference type="Gene3D" id="3.30.54.20">
    <property type="match status" value="1"/>
</dbReference>
<accession>A0A2H0NAT3</accession>
<dbReference type="SUPFAM" id="SSF55186">
    <property type="entry name" value="ThrRS/AlaRS common domain"/>
    <property type="match status" value="1"/>
</dbReference>
<dbReference type="Proteomes" id="UP000228867">
    <property type="component" value="Unassembled WGS sequence"/>
</dbReference>
<comment type="similarity">
    <text evidence="1">Belongs to the class-II aminoacyl-tRNA synthetase family.</text>
</comment>
<dbReference type="InterPro" id="IPR018163">
    <property type="entry name" value="Thr/Ala-tRNA-synth_IIc_edit"/>
</dbReference>
<evidence type="ECO:0000256" key="7">
    <source>
        <dbReference type="ARBA" id="ARBA00022884"/>
    </source>
</evidence>
<dbReference type="GO" id="GO:0002161">
    <property type="term" value="F:aminoacyl-tRNA deacylase activity"/>
    <property type="evidence" value="ECO:0007669"/>
    <property type="project" value="TreeGrafter"/>
</dbReference>
<keyword evidence="4" id="KW-0436">Ligase</keyword>
<evidence type="ECO:0000259" key="10">
    <source>
        <dbReference type="PROSITE" id="PS50860"/>
    </source>
</evidence>
<proteinExistence type="inferred from homology"/>
<dbReference type="AlphaFoldDB" id="A0A2H0NAT3"/>
<dbReference type="PANTHER" id="PTHR11777">
    <property type="entry name" value="ALANYL-TRNA SYNTHETASE"/>
    <property type="match status" value="1"/>
</dbReference>